<sequence>MISTRVFVSLFLHRNRFTAVFSRFHGRAFVDIAVVLALERFIFCENV</sequence>
<dbReference type="EMBL" id="AWVF01000020">
    <property type="protein sequence ID" value="ERJ97465.1"/>
    <property type="molecule type" value="Genomic_DNA"/>
</dbReference>
<organism evidence="1 2">
    <name type="scientific">Ruminococcus callidus ATCC 27760</name>
    <dbReference type="NCBI Taxonomy" id="411473"/>
    <lineage>
        <taxon>Bacteria</taxon>
        <taxon>Bacillati</taxon>
        <taxon>Bacillota</taxon>
        <taxon>Clostridia</taxon>
        <taxon>Eubacteriales</taxon>
        <taxon>Oscillospiraceae</taxon>
        <taxon>Ruminococcus</taxon>
    </lineage>
</organism>
<name>U2KZC9_9FIRM</name>
<dbReference type="HOGENOM" id="CLU_3172830_0_0_9"/>
<keyword evidence="2" id="KW-1185">Reference proteome</keyword>
<evidence type="ECO:0000313" key="2">
    <source>
        <dbReference type="Proteomes" id="UP000016662"/>
    </source>
</evidence>
<comment type="caution">
    <text evidence="1">The sequence shown here is derived from an EMBL/GenBank/DDBJ whole genome shotgun (WGS) entry which is preliminary data.</text>
</comment>
<proteinExistence type="predicted"/>
<dbReference type="STRING" id="411473.RUMCAL_00140"/>
<dbReference type="Proteomes" id="UP000016662">
    <property type="component" value="Unassembled WGS sequence"/>
</dbReference>
<dbReference type="AlphaFoldDB" id="U2KZC9"/>
<evidence type="ECO:0000313" key="1">
    <source>
        <dbReference type="EMBL" id="ERJ97465.1"/>
    </source>
</evidence>
<gene>
    <name evidence="1" type="ORF">RUMCAL_00140</name>
</gene>
<protein>
    <submittedName>
        <fullName evidence="1">Uncharacterized protein</fullName>
    </submittedName>
</protein>
<reference evidence="1 2" key="1">
    <citation type="submission" date="2013-07" db="EMBL/GenBank/DDBJ databases">
        <authorList>
            <person name="Weinstock G."/>
            <person name="Sodergren E."/>
            <person name="Wylie T."/>
            <person name="Fulton L."/>
            <person name="Fulton R."/>
            <person name="Fronick C."/>
            <person name="O'Laughlin M."/>
            <person name="Godfrey J."/>
            <person name="Miner T."/>
            <person name="Herter B."/>
            <person name="Appelbaum E."/>
            <person name="Cordes M."/>
            <person name="Lek S."/>
            <person name="Wollam A."/>
            <person name="Pepin K.H."/>
            <person name="Palsikar V.B."/>
            <person name="Mitreva M."/>
            <person name="Wilson R.K."/>
        </authorList>
    </citation>
    <scope>NUCLEOTIDE SEQUENCE [LARGE SCALE GENOMIC DNA]</scope>
    <source>
        <strain evidence="1 2">ATCC 27760</strain>
    </source>
</reference>
<accession>U2KZC9</accession>